<evidence type="ECO:0000256" key="1">
    <source>
        <dbReference type="ARBA" id="ARBA00006926"/>
    </source>
</evidence>
<dbReference type="OrthoDB" id="446890at2759"/>
<dbReference type="PROSITE" id="PS00460">
    <property type="entry name" value="GLUTATHIONE_PEROXID_1"/>
    <property type="match status" value="1"/>
</dbReference>
<proteinExistence type="inferred from homology"/>
<dbReference type="Proteomes" id="UP001055439">
    <property type="component" value="Chromosome 4"/>
</dbReference>
<keyword evidence="6" id="KW-1185">Reference proteome</keyword>
<name>A0A9E7FR04_9LILI</name>
<evidence type="ECO:0000313" key="6">
    <source>
        <dbReference type="Proteomes" id="UP001055439"/>
    </source>
</evidence>
<evidence type="ECO:0000256" key="3">
    <source>
        <dbReference type="ARBA" id="ARBA00023002"/>
    </source>
</evidence>
<reference evidence="5" key="1">
    <citation type="submission" date="2022-05" db="EMBL/GenBank/DDBJ databases">
        <title>The Musa troglodytarum L. genome provides insights into the mechanism of non-climacteric behaviour and enrichment of carotenoids.</title>
        <authorList>
            <person name="Wang J."/>
        </authorList>
    </citation>
    <scope>NUCLEOTIDE SEQUENCE</scope>
    <source>
        <tissue evidence="5">Leaf</tissue>
    </source>
</reference>
<organism evidence="5 6">
    <name type="scientific">Musa troglodytarum</name>
    <name type="common">fe'i banana</name>
    <dbReference type="NCBI Taxonomy" id="320322"/>
    <lineage>
        <taxon>Eukaryota</taxon>
        <taxon>Viridiplantae</taxon>
        <taxon>Streptophyta</taxon>
        <taxon>Embryophyta</taxon>
        <taxon>Tracheophyta</taxon>
        <taxon>Spermatophyta</taxon>
        <taxon>Magnoliopsida</taxon>
        <taxon>Liliopsida</taxon>
        <taxon>Zingiberales</taxon>
        <taxon>Musaceae</taxon>
        <taxon>Musa</taxon>
    </lineage>
</organism>
<dbReference type="Gene3D" id="3.40.30.10">
    <property type="entry name" value="Glutaredoxin"/>
    <property type="match status" value="1"/>
</dbReference>
<dbReference type="GO" id="GO:0004601">
    <property type="term" value="F:peroxidase activity"/>
    <property type="evidence" value="ECO:0007669"/>
    <property type="project" value="UniProtKB-KW"/>
</dbReference>
<dbReference type="SUPFAM" id="SSF52833">
    <property type="entry name" value="Thioredoxin-like"/>
    <property type="match status" value="1"/>
</dbReference>
<accession>A0A9E7FR04</accession>
<evidence type="ECO:0000313" key="4">
    <source>
        <dbReference type="EMBL" id="URD97742.1"/>
    </source>
</evidence>
<dbReference type="InterPro" id="IPR029759">
    <property type="entry name" value="GPX_AS"/>
</dbReference>
<dbReference type="PANTHER" id="PTHR11592">
    <property type="entry name" value="GLUTATHIONE PEROXIDASE"/>
    <property type="match status" value="1"/>
</dbReference>
<dbReference type="InterPro" id="IPR000889">
    <property type="entry name" value="Glutathione_peroxidase"/>
</dbReference>
<dbReference type="EMBL" id="CP097506">
    <property type="protein sequence ID" value="URD98736.1"/>
    <property type="molecule type" value="Genomic_DNA"/>
</dbReference>
<evidence type="ECO:0000313" key="5">
    <source>
        <dbReference type="EMBL" id="URD98736.1"/>
    </source>
</evidence>
<dbReference type="Pfam" id="PF00255">
    <property type="entry name" value="GSHPx"/>
    <property type="match status" value="1"/>
</dbReference>
<dbReference type="InterPro" id="IPR036249">
    <property type="entry name" value="Thioredoxin-like_sf"/>
</dbReference>
<dbReference type="GO" id="GO:0006979">
    <property type="term" value="P:response to oxidative stress"/>
    <property type="evidence" value="ECO:0007669"/>
    <property type="project" value="InterPro"/>
</dbReference>
<dbReference type="AlphaFoldDB" id="A0A9E7FR04"/>
<comment type="similarity">
    <text evidence="1">Belongs to the glutathione peroxidase family.</text>
</comment>
<sequence>MQDARGNDVDLSIYKRKVLLIVNVASQCGLTNSNYKELTQLYEKYKDKEL</sequence>
<dbReference type="EMBL" id="CP097506">
    <property type="protein sequence ID" value="URD97742.1"/>
    <property type="molecule type" value="Genomic_DNA"/>
</dbReference>
<keyword evidence="2 5" id="KW-0575">Peroxidase</keyword>
<protein>
    <submittedName>
        <fullName evidence="5">Glutathione peroxidase</fullName>
    </submittedName>
</protein>
<dbReference type="PANTHER" id="PTHR11592:SF109">
    <property type="entry name" value="GLUTATHIONE PEROXIDASE"/>
    <property type="match status" value="1"/>
</dbReference>
<keyword evidence="3" id="KW-0560">Oxidoreductase</keyword>
<evidence type="ECO:0000256" key="2">
    <source>
        <dbReference type="ARBA" id="ARBA00022559"/>
    </source>
</evidence>
<gene>
    <name evidence="5" type="ORF">MUK42_00213</name>
    <name evidence="4" type="ORF">MUK42_02939</name>
</gene>